<organism evidence="2 3">
    <name type="scientific">Wallemia ichthyophaga (strain EXF-994 / CBS 113033)</name>
    <dbReference type="NCBI Taxonomy" id="1299270"/>
    <lineage>
        <taxon>Eukaryota</taxon>
        <taxon>Fungi</taxon>
        <taxon>Dikarya</taxon>
        <taxon>Basidiomycota</taxon>
        <taxon>Wallemiomycotina</taxon>
        <taxon>Wallemiomycetes</taxon>
        <taxon>Wallemiales</taxon>
        <taxon>Wallemiaceae</taxon>
        <taxon>Wallemia</taxon>
    </lineage>
</organism>
<dbReference type="KEGG" id="wic:J056_000230"/>
<protein>
    <submittedName>
        <fullName evidence="2">Uncharacterized protein</fullName>
    </submittedName>
</protein>
<evidence type="ECO:0000313" key="3">
    <source>
        <dbReference type="Proteomes" id="UP000014064"/>
    </source>
</evidence>
<name>R9ARR9_WALI9</name>
<dbReference type="RefSeq" id="XP_009265903.1">
    <property type="nucleotide sequence ID" value="XM_009267628.1"/>
</dbReference>
<evidence type="ECO:0000313" key="2">
    <source>
        <dbReference type="EMBL" id="EOR04878.1"/>
    </source>
</evidence>
<dbReference type="EMBL" id="KE007224">
    <property type="protein sequence ID" value="EOR04878.1"/>
    <property type="molecule type" value="Genomic_DNA"/>
</dbReference>
<accession>R9ARR9</accession>
<sequence length="109" mass="12605">MAKIEEIRDDEAESIENIDELVDYSGVRQKLQQQPEPEVLEIGEVFGAVLHIIPFSFLYLLMDLLVSAQYNSWPTFTQEAKQMAKAVPLITVIIFYYGCNMYTYSHPLR</sequence>
<gene>
    <name evidence="2" type="ORF">J056_000230</name>
</gene>
<keyword evidence="1" id="KW-0472">Membrane</keyword>
<dbReference type="AlphaFoldDB" id="R9ARR9"/>
<dbReference type="HOGENOM" id="CLU_2186004_0_0_1"/>
<dbReference type="OrthoDB" id="5597489at2759"/>
<feature type="transmembrane region" description="Helical" evidence="1">
    <location>
        <begin position="86"/>
        <end position="104"/>
    </location>
</feature>
<dbReference type="GeneID" id="20373182"/>
<feature type="transmembrane region" description="Helical" evidence="1">
    <location>
        <begin position="45"/>
        <end position="66"/>
    </location>
</feature>
<proteinExistence type="predicted"/>
<reference evidence="3" key="1">
    <citation type="journal article" date="2013" name="BMC Genomics">
        <title>Genome and transcriptome sequencing of the halophilic fungus Wallemia ichthyophaga: haloadaptations present and absent.</title>
        <authorList>
            <person name="Zajc J."/>
            <person name="Liu Y."/>
            <person name="Dai W."/>
            <person name="Yang Z."/>
            <person name="Hu J."/>
            <person name="Gostincar C."/>
            <person name="Gunde-Cimerman N."/>
        </authorList>
    </citation>
    <scope>NUCLEOTIDE SEQUENCE [LARGE SCALE GENOMIC DNA]</scope>
    <source>
        <strain evidence="3">EXF-994 / CBS 113033</strain>
    </source>
</reference>
<keyword evidence="3" id="KW-1185">Reference proteome</keyword>
<keyword evidence="1" id="KW-0812">Transmembrane</keyword>
<dbReference type="Proteomes" id="UP000014064">
    <property type="component" value="Unassembled WGS sequence"/>
</dbReference>
<evidence type="ECO:0000256" key="1">
    <source>
        <dbReference type="SAM" id="Phobius"/>
    </source>
</evidence>
<keyword evidence="1" id="KW-1133">Transmembrane helix</keyword>